<dbReference type="InterPro" id="IPR011042">
    <property type="entry name" value="6-blade_b-propeller_TolB-like"/>
</dbReference>
<gene>
    <name evidence="2" type="ORF">CRP01_10800</name>
</gene>
<feature type="domain" description="Glucose/Sorbosone dehydrogenase" evidence="1">
    <location>
        <begin position="31"/>
        <end position="355"/>
    </location>
</feature>
<evidence type="ECO:0000313" key="3">
    <source>
        <dbReference type="Proteomes" id="UP000223913"/>
    </source>
</evidence>
<dbReference type="EMBL" id="PDUD01000017">
    <property type="protein sequence ID" value="PHN06860.1"/>
    <property type="molecule type" value="Genomic_DNA"/>
</dbReference>
<dbReference type="InterPro" id="IPR012938">
    <property type="entry name" value="Glc/Sorbosone_DH"/>
</dbReference>
<comment type="caution">
    <text evidence="2">The sequence shown here is derived from an EMBL/GenBank/DDBJ whole genome shotgun (WGS) entry which is preliminary data.</text>
</comment>
<dbReference type="SUPFAM" id="SSF50952">
    <property type="entry name" value="Soluble quinoprotein glucose dehydrogenase"/>
    <property type="match status" value="1"/>
</dbReference>
<accession>A0A2D0NER4</accession>
<keyword evidence="3" id="KW-1185">Reference proteome</keyword>
<dbReference type="InterPro" id="IPR011041">
    <property type="entry name" value="Quinoprot_gluc/sorb_DH_b-prop"/>
</dbReference>
<evidence type="ECO:0000313" key="2">
    <source>
        <dbReference type="EMBL" id="PHN06860.1"/>
    </source>
</evidence>
<dbReference type="AlphaFoldDB" id="A0A2D0NER4"/>
<proteinExistence type="predicted"/>
<protein>
    <recommendedName>
        <fullName evidence="1">Glucose/Sorbosone dehydrogenase domain-containing protein</fullName>
    </recommendedName>
</protein>
<name>A0A2D0NER4_FLAN2</name>
<reference evidence="2 3" key="1">
    <citation type="submission" date="2017-10" db="EMBL/GenBank/DDBJ databases">
        <title>The draft genome sequence of Lewinella nigricans NBRC 102662.</title>
        <authorList>
            <person name="Wang K."/>
        </authorList>
    </citation>
    <scope>NUCLEOTIDE SEQUENCE [LARGE SCALE GENOMIC DNA]</scope>
    <source>
        <strain evidence="2 3">NBRC 102662</strain>
    </source>
</reference>
<dbReference type="OrthoDB" id="9770043at2"/>
<dbReference type="Proteomes" id="UP000223913">
    <property type="component" value="Unassembled WGS sequence"/>
</dbReference>
<dbReference type="PANTHER" id="PTHR19328:SF75">
    <property type="entry name" value="ALDOSE SUGAR DEHYDROGENASE YLII"/>
    <property type="match status" value="1"/>
</dbReference>
<dbReference type="Pfam" id="PF07995">
    <property type="entry name" value="GSDH"/>
    <property type="match status" value="1"/>
</dbReference>
<organism evidence="2 3">
    <name type="scientific">Flavilitoribacter nigricans (strain ATCC 23147 / DSM 23189 / NBRC 102662 / NCIMB 1420 / SS-2)</name>
    <name type="common">Lewinella nigricans</name>
    <dbReference type="NCBI Taxonomy" id="1122177"/>
    <lineage>
        <taxon>Bacteria</taxon>
        <taxon>Pseudomonadati</taxon>
        <taxon>Bacteroidota</taxon>
        <taxon>Saprospiria</taxon>
        <taxon>Saprospirales</taxon>
        <taxon>Lewinellaceae</taxon>
        <taxon>Flavilitoribacter</taxon>
    </lineage>
</organism>
<dbReference type="PANTHER" id="PTHR19328">
    <property type="entry name" value="HEDGEHOG-INTERACTING PROTEIN"/>
    <property type="match status" value="1"/>
</dbReference>
<sequence>MLILAVSACGQVKQATTDSGALQVQNLTDGLDHPWGMAFLPDGRLLVTERSGDLRILDQNNKLSGPVEGVPEVKVNGQGGLLDIVLDPNFAANKYVYLSFAEPGPNSSASTAVGRGVWENDRITGFTTIFSQQPKLNGPNHFGGRIVFSDGNLFLTTGERFQFAPAQDLGNHLGTVVRIKPDGSPADGNPFIGEEGAQPEIWSYGHRNIEAAAIDPATGNLWIAEMGPRGGDELNQPEAGKNYGWPEVSWGENYDGTDIPDPPTQPQYADAVVHWTPVISPSGMAFYSGNMFPAWKGNMLIGGLSAKGVVVVEVNGQQAAEKDRVSLQARIRDVEQAPDGSVYVLTDEGNGKVLRLWK</sequence>
<evidence type="ECO:0000259" key="1">
    <source>
        <dbReference type="Pfam" id="PF07995"/>
    </source>
</evidence>
<dbReference type="Gene3D" id="2.120.10.30">
    <property type="entry name" value="TolB, C-terminal domain"/>
    <property type="match status" value="1"/>
</dbReference>